<dbReference type="Proteomes" id="UP000314294">
    <property type="component" value="Unassembled WGS sequence"/>
</dbReference>
<organism evidence="1 2">
    <name type="scientific">Liparis tanakae</name>
    <name type="common">Tanaka's snailfish</name>
    <dbReference type="NCBI Taxonomy" id="230148"/>
    <lineage>
        <taxon>Eukaryota</taxon>
        <taxon>Metazoa</taxon>
        <taxon>Chordata</taxon>
        <taxon>Craniata</taxon>
        <taxon>Vertebrata</taxon>
        <taxon>Euteleostomi</taxon>
        <taxon>Actinopterygii</taxon>
        <taxon>Neopterygii</taxon>
        <taxon>Teleostei</taxon>
        <taxon>Neoteleostei</taxon>
        <taxon>Acanthomorphata</taxon>
        <taxon>Eupercaria</taxon>
        <taxon>Perciformes</taxon>
        <taxon>Cottioidei</taxon>
        <taxon>Cottales</taxon>
        <taxon>Liparidae</taxon>
        <taxon>Liparis</taxon>
    </lineage>
</organism>
<proteinExistence type="predicted"/>
<dbReference type="EMBL" id="SRLO01000064">
    <property type="protein sequence ID" value="TNN79524.1"/>
    <property type="molecule type" value="Genomic_DNA"/>
</dbReference>
<sequence length="149" mass="15651">MVAIVLLQGSTERYVTASKEVSLMDTTHCRIGPSESESLAWLSLGRSGITVTRARCVFTLWPGGRSAWPDAHLQGAGPRLPDSVPPLLFSSSPPSRLVRPCEPLPVSPAVKEVSSVAPLTWADWRPVGPGAAPLWVSSALAADLGSAAV</sequence>
<comment type="caution">
    <text evidence="1">The sequence shown here is derived from an EMBL/GenBank/DDBJ whole genome shotgun (WGS) entry which is preliminary data.</text>
</comment>
<keyword evidence="2" id="KW-1185">Reference proteome</keyword>
<reference evidence="1 2" key="1">
    <citation type="submission" date="2019-03" db="EMBL/GenBank/DDBJ databases">
        <title>First draft genome of Liparis tanakae, snailfish: a comprehensive survey of snailfish specific genes.</title>
        <authorList>
            <person name="Kim W."/>
            <person name="Song I."/>
            <person name="Jeong J.-H."/>
            <person name="Kim D."/>
            <person name="Kim S."/>
            <person name="Ryu S."/>
            <person name="Song J.Y."/>
            <person name="Lee S.K."/>
        </authorList>
    </citation>
    <scope>NUCLEOTIDE SEQUENCE [LARGE SCALE GENOMIC DNA]</scope>
    <source>
        <tissue evidence="1">Muscle</tissue>
    </source>
</reference>
<dbReference type="AlphaFoldDB" id="A0A4Z2IPV9"/>
<gene>
    <name evidence="1" type="ORF">EYF80_010341</name>
</gene>
<evidence type="ECO:0000313" key="2">
    <source>
        <dbReference type="Proteomes" id="UP000314294"/>
    </source>
</evidence>
<accession>A0A4Z2IPV9</accession>
<protein>
    <submittedName>
        <fullName evidence="1">Uncharacterized protein</fullName>
    </submittedName>
</protein>
<name>A0A4Z2IPV9_9TELE</name>
<evidence type="ECO:0000313" key="1">
    <source>
        <dbReference type="EMBL" id="TNN79524.1"/>
    </source>
</evidence>